<proteinExistence type="predicted"/>
<dbReference type="AlphaFoldDB" id="A0A2A2K5L1"/>
<feature type="compositionally biased region" description="Polar residues" evidence="1">
    <location>
        <begin position="106"/>
        <end position="120"/>
    </location>
</feature>
<comment type="caution">
    <text evidence="2">The sequence shown here is derived from an EMBL/GenBank/DDBJ whole genome shotgun (WGS) entry which is preliminary data.</text>
</comment>
<protein>
    <submittedName>
        <fullName evidence="2">Uncharacterized protein</fullName>
    </submittedName>
</protein>
<feature type="region of interest" description="Disordered" evidence="1">
    <location>
        <begin position="55"/>
        <end position="120"/>
    </location>
</feature>
<dbReference type="Proteomes" id="UP000218231">
    <property type="component" value="Unassembled WGS sequence"/>
</dbReference>
<evidence type="ECO:0000256" key="1">
    <source>
        <dbReference type="SAM" id="MobiDB-lite"/>
    </source>
</evidence>
<accession>A0A2A2K5L1</accession>
<feature type="compositionally biased region" description="Polar residues" evidence="1">
    <location>
        <begin position="67"/>
        <end position="85"/>
    </location>
</feature>
<gene>
    <name evidence="2" type="ORF">WR25_23805</name>
</gene>
<dbReference type="EMBL" id="LIAE01009580">
    <property type="protein sequence ID" value="PAV69185.1"/>
    <property type="molecule type" value="Genomic_DNA"/>
</dbReference>
<keyword evidence="3" id="KW-1185">Reference proteome</keyword>
<organism evidence="2 3">
    <name type="scientific">Diploscapter pachys</name>
    <dbReference type="NCBI Taxonomy" id="2018661"/>
    <lineage>
        <taxon>Eukaryota</taxon>
        <taxon>Metazoa</taxon>
        <taxon>Ecdysozoa</taxon>
        <taxon>Nematoda</taxon>
        <taxon>Chromadorea</taxon>
        <taxon>Rhabditida</taxon>
        <taxon>Rhabditina</taxon>
        <taxon>Rhabditomorpha</taxon>
        <taxon>Rhabditoidea</taxon>
        <taxon>Rhabditidae</taxon>
        <taxon>Diploscapter</taxon>
    </lineage>
</organism>
<evidence type="ECO:0000313" key="2">
    <source>
        <dbReference type="EMBL" id="PAV69185.1"/>
    </source>
</evidence>
<name>A0A2A2K5L1_9BILA</name>
<reference evidence="2 3" key="1">
    <citation type="journal article" date="2017" name="Curr. Biol.">
        <title>Genome architecture and evolution of a unichromosomal asexual nematode.</title>
        <authorList>
            <person name="Fradin H."/>
            <person name="Zegar C."/>
            <person name="Gutwein M."/>
            <person name="Lucas J."/>
            <person name="Kovtun M."/>
            <person name="Corcoran D."/>
            <person name="Baugh L.R."/>
            <person name="Kiontke K."/>
            <person name="Gunsalus K."/>
            <person name="Fitch D.H."/>
            <person name="Piano F."/>
        </authorList>
    </citation>
    <scope>NUCLEOTIDE SEQUENCE [LARGE SCALE GENOMIC DNA]</scope>
    <source>
        <strain evidence="2">PF1309</strain>
    </source>
</reference>
<sequence>MEGANITYLVGFNHGKCRTFHRAGMTQAPDQPAGQGGFAGPQVALEKNHTMTFGHFGHHTPRHAACQASSPWASKAASTPVNTSPNPAPAMAGCPRPQKASCPAGSATNVPAPLSTQTLA</sequence>
<evidence type="ECO:0000313" key="3">
    <source>
        <dbReference type="Proteomes" id="UP000218231"/>
    </source>
</evidence>